<keyword evidence="5" id="KW-0046">Antibiotic resistance</keyword>
<evidence type="ECO:0000313" key="9">
    <source>
        <dbReference type="Proteomes" id="UP001138997"/>
    </source>
</evidence>
<dbReference type="PROSITE" id="PS51012">
    <property type="entry name" value="ABC_TM2"/>
    <property type="match status" value="1"/>
</dbReference>
<reference evidence="8" key="1">
    <citation type="submission" date="2021-11" db="EMBL/GenBank/DDBJ databases">
        <title>Streptomyces corallinus and Kineosporia corallina sp. nov., two new coral-derived marine actinobacteria.</title>
        <authorList>
            <person name="Buangrab K."/>
            <person name="Sutthacheep M."/>
            <person name="Yeemin T."/>
            <person name="Harunari E."/>
            <person name="Igarashi Y."/>
            <person name="Sripreechasak P."/>
            <person name="Kanchanasin P."/>
            <person name="Tanasupawat S."/>
            <person name="Phongsopitanun W."/>
        </authorList>
    </citation>
    <scope>NUCLEOTIDE SEQUENCE</scope>
    <source>
        <strain evidence="8">JCM 31032</strain>
    </source>
</reference>
<dbReference type="RefSeq" id="WP_231448871.1">
    <property type="nucleotide sequence ID" value="NZ_JAJOMB010000026.1"/>
</dbReference>
<name>A0A9X1NLL0_9ACTN</name>
<feature type="transmembrane region" description="Helical" evidence="6">
    <location>
        <begin position="26"/>
        <end position="47"/>
    </location>
</feature>
<feature type="transmembrane region" description="Helical" evidence="6">
    <location>
        <begin position="62"/>
        <end position="84"/>
    </location>
</feature>
<evidence type="ECO:0000256" key="2">
    <source>
        <dbReference type="ARBA" id="ARBA00022692"/>
    </source>
</evidence>
<dbReference type="InterPro" id="IPR000412">
    <property type="entry name" value="ABC_2_transport"/>
</dbReference>
<keyword evidence="2 6" id="KW-0812">Transmembrane</keyword>
<dbReference type="EMBL" id="JAJOMB010000026">
    <property type="protein sequence ID" value="MCD5316034.1"/>
    <property type="molecule type" value="Genomic_DNA"/>
</dbReference>
<dbReference type="PIRSF" id="PIRSF006648">
    <property type="entry name" value="DrrB"/>
    <property type="match status" value="1"/>
</dbReference>
<feature type="domain" description="ABC transmembrane type-2" evidence="7">
    <location>
        <begin position="25"/>
        <end position="251"/>
    </location>
</feature>
<evidence type="ECO:0000256" key="4">
    <source>
        <dbReference type="ARBA" id="ARBA00023136"/>
    </source>
</evidence>
<dbReference type="Pfam" id="PF01061">
    <property type="entry name" value="ABC2_membrane"/>
    <property type="match status" value="1"/>
</dbReference>
<keyword evidence="4 6" id="KW-0472">Membrane</keyword>
<sequence>MTAKTSNPAWAVLRTEFRLFLREPGALFWVMAFPPILFVILGLIPAFREPAQELGGARVIDLYAPIAILLSAIMASVQAMPTVLSAYREQRVLRRYATTPAKSWHLLTAQFVLHAGAIAVGTALVLVIGRLAFDVKLPGALVPYLLLLVLAVCSALTIGGLISALSRSSKATAAVGSAVFIALMFTSGVWFPVQTMPGIMGTIVESTPLGAAARGMDQAALGDWPDLRLILVLLAWTVGLGALATRYFKWQ</sequence>
<dbReference type="PANTHER" id="PTHR43027">
    <property type="entry name" value="DOXORUBICIN RESISTANCE ABC TRANSPORTER PERMEASE PROTEIN DRRC-RELATED"/>
    <property type="match status" value="1"/>
</dbReference>
<feature type="transmembrane region" description="Helical" evidence="6">
    <location>
        <begin position="171"/>
        <end position="191"/>
    </location>
</feature>
<evidence type="ECO:0000256" key="3">
    <source>
        <dbReference type="ARBA" id="ARBA00022989"/>
    </source>
</evidence>
<gene>
    <name evidence="8" type="ORF">LR394_34580</name>
</gene>
<evidence type="ECO:0000313" key="8">
    <source>
        <dbReference type="EMBL" id="MCD5316034.1"/>
    </source>
</evidence>
<feature type="transmembrane region" description="Helical" evidence="6">
    <location>
        <begin position="141"/>
        <end position="164"/>
    </location>
</feature>
<keyword evidence="6" id="KW-1003">Cell membrane</keyword>
<dbReference type="Proteomes" id="UP001138997">
    <property type="component" value="Unassembled WGS sequence"/>
</dbReference>
<dbReference type="InterPro" id="IPR047817">
    <property type="entry name" value="ABC2_TM_bact-type"/>
</dbReference>
<keyword evidence="6" id="KW-0813">Transport</keyword>
<feature type="transmembrane region" description="Helical" evidence="6">
    <location>
        <begin position="229"/>
        <end position="248"/>
    </location>
</feature>
<organism evidence="8 9">
    <name type="scientific">Kineosporia babensis</name>
    <dbReference type="NCBI Taxonomy" id="499548"/>
    <lineage>
        <taxon>Bacteria</taxon>
        <taxon>Bacillati</taxon>
        <taxon>Actinomycetota</taxon>
        <taxon>Actinomycetes</taxon>
        <taxon>Kineosporiales</taxon>
        <taxon>Kineosporiaceae</taxon>
        <taxon>Kineosporia</taxon>
    </lineage>
</organism>
<protein>
    <recommendedName>
        <fullName evidence="6">Transport permease protein</fullName>
    </recommendedName>
</protein>
<comment type="similarity">
    <text evidence="6">Belongs to the ABC-2 integral membrane protein family.</text>
</comment>
<feature type="transmembrane region" description="Helical" evidence="6">
    <location>
        <begin position="104"/>
        <end position="129"/>
    </location>
</feature>
<comment type="caution">
    <text evidence="8">The sequence shown here is derived from an EMBL/GenBank/DDBJ whole genome shotgun (WGS) entry which is preliminary data.</text>
</comment>
<evidence type="ECO:0000256" key="5">
    <source>
        <dbReference type="ARBA" id="ARBA00023251"/>
    </source>
</evidence>
<dbReference type="AlphaFoldDB" id="A0A9X1NLL0"/>
<dbReference type="PANTHER" id="PTHR43027:SF2">
    <property type="entry name" value="TRANSPORT PERMEASE PROTEIN"/>
    <property type="match status" value="1"/>
</dbReference>
<evidence type="ECO:0000256" key="6">
    <source>
        <dbReference type="RuleBase" id="RU361157"/>
    </source>
</evidence>
<comment type="subcellular location">
    <subcellularLocation>
        <location evidence="6">Cell membrane</location>
        <topology evidence="6">Multi-pass membrane protein</topology>
    </subcellularLocation>
    <subcellularLocation>
        <location evidence="1">Membrane</location>
        <topology evidence="1">Multi-pass membrane protein</topology>
    </subcellularLocation>
</comment>
<evidence type="ECO:0000259" key="7">
    <source>
        <dbReference type="PROSITE" id="PS51012"/>
    </source>
</evidence>
<keyword evidence="9" id="KW-1185">Reference proteome</keyword>
<dbReference type="GO" id="GO:0043190">
    <property type="term" value="C:ATP-binding cassette (ABC) transporter complex"/>
    <property type="evidence" value="ECO:0007669"/>
    <property type="project" value="InterPro"/>
</dbReference>
<keyword evidence="3 6" id="KW-1133">Transmembrane helix</keyword>
<evidence type="ECO:0000256" key="1">
    <source>
        <dbReference type="ARBA" id="ARBA00004141"/>
    </source>
</evidence>
<dbReference type="GO" id="GO:0140359">
    <property type="term" value="F:ABC-type transporter activity"/>
    <property type="evidence" value="ECO:0007669"/>
    <property type="project" value="InterPro"/>
</dbReference>
<dbReference type="InterPro" id="IPR052902">
    <property type="entry name" value="ABC-2_transporter"/>
</dbReference>
<dbReference type="GO" id="GO:0046677">
    <property type="term" value="P:response to antibiotic"/>
    <property type="evidence" value="ECO:0007669"/>
    <property type="project" value="UniProtKB-KW"/>
</dbReference>
<proteinExistence type="inferred from homology"/>
<dbReference type="InterPro" id="IPR013525">
    <property type="entry name" value="ABC2_TM"/>
</dbReference>
<accession>A0A9X1NLL0</accession>